<comment type="caution">
    <text evidence="1">The sequence shown here is derived from an EMBL/GenBank/DDBJ whole genome shotgun (WGS) entry which is preliminary data.</text>
</comment>
<dbReference type="AlphaFoldDB" id="A0A9D6V2L3"/>
<evidence type="ECO:0000313" key="2">
    <source>
        <dbReference type="Proteomes" id="UP000807825"/>
    </source>
</evidence>
<name>A0A9D6V2L3_9BACT</name>
<accession>A0A9D6V2L3</accession>
<sequence length="75" mass="8458">QPADLSEFPAILQRLRNLMAEGSFLPTDDHESDCRYCDYRVVCGDVEALAAASVTKLENSCNAQLKHMKELRSRE</sequence>
<organism evidence="1 2">
    <name type="scientific">Desulfomonile tiedjei</name>
    <dbReference type="NCBI Taxonomy" id="2358"/>
    <lineage>
        <taxon>Bacteria</taxon>
        <taxon>Pseudomonadati</taxon>
        <taxon>Thermodesulfobacteriota</taxon>
        <taxon>Desulfomonilia</taxon>
        <taxon>Desulfomonilales</taxon>
        <taxon>Desulfomonilaceae</taxon>
        <taxon>Desulfomonile</taxon>
    </lineage>
</organism>
<reference evidence="1" key="1">
    <citation type="submission" date="2020-07" db="EMBL/GenBank/DDBJ databases">
        <title>Huge and variable diversity of episymbiotic CPR bacteria and DPANN archaea in groundwater ecosystems.</title>
        <authorList>
            <person name="He C.Y."/>
            <person name="Keren R."/>
            <person name="Whittaker M."/>
            <person name="Farag I.F."/>
            <person name="Doudna J."/>
            <person name="Cate J.H.D."/>
            <person name="Banfield J.F."/>
        </authorList>
    </citation>
    <scope>NUCLEOTIDE SEQUENCE</scope>
    <source>
        <strain evidence="1">NC_groundwater_1664_Pr3_B-0.1um_52_9</strain>
    </source>
</reference>
<dbReference type="EMBL" id="JACRDE010000146">
    <property type="protein sequence ID" value="MBI5248831.1"/>
    <property type="molecule type" value="Genomic_DNA"/>
</dbReference>
<dbReference type="Proteomes" id="UP000807825">
    <property type="component" value="Unassembled WGS sequence"/>
</dbReference>
<protein>
    <submittedName>
        <fullName evidence="1">PD-(D/E)XK nuclease family protein</fullName>
    </submittedName>
</protein>
<feature type="non-terminal residue" evidence="1">
    <location>
        <position position="1"/>
    </location>
</feature>
<proteinExistence type="predicted"/>
<evidence type="ECO:0000313" key="1">
    <source>
        <dbReference type="EMBL" id="MBI5248831.1"/>
    </source>
</evidence>
<gene>
    <name evidence="1" type="ORF">HY912_04995</name>
</gene>